<dbReference type="AlphaFoldDB" id="A0A6A5Z0V3"/>
<name>A0A6A5Z0V3_9PLEO</name>
<dbReference type="Proteomes" id="UP000799770">
    <property type="component" value="Unassembled WGS sequence"/>
</dbReference>
<proteinExistence type="predicted"/>
<keyword evidence="3" id="KW-1185">Reference proteome</keyword>
<organism evidence="2 3">
    <name type="scientific">Lophiotrema nucula</name>
    <dbReference type="NCBI Taxonomy" id="690887"/>
    <lineage>
        <taxon>Eukaryota</taxon>
        <taxon>Fungi</taxon>
        <taxon>Dikarya</taxon>
        <taxon>Ascomycota</taxon>
        <taxon>Pezizomycotina</taxon>
        <taxon>Dothideomycetes</taxon>
        <taxon>Pleosporomycetidae</taxon>
        <taxon>Pleosporales</taxon>
        <taxon>Lophiotremataceae</taxon>
        <taxon>Lophiotrema</taxon>
    </lineage>
</organism>
<sequence length="51" mass="5984">MTRHDVDSFLIYPFVLVSIFVLTRRHFTLVVRLITFVTSCVPKPSLLVSRY</sequence>
<gene>
    <name evidence="2" type="ORF">BDV96DRAFT_581009</name>
</gene>
<keyword evidence="1" id="KW-0472">Membrane</keyword>
<evidence type="ECO:0000313" key="2">
    <source>
        <dbReference type="EMBL" id="KAF2112028.1"/>
    </source>
</evidence>
<keyword evidence="1" id="KW-1133">Transmembrane helix</keyword>
<evidence type="ECO:0000256" key="1">
    <source>
        <dbReference type="SAM" id="Phobius"/>
    </source>
</evidence>
<dbReference type="EMBL" id="ML977332">
    <property type="protein sequence ID" value="KAF2112028.1"/>
    <property type="molecule type" value="Genomic_DNA"/>
</dbReference>
<feature type="transmembrane region" description="Helical" evidence="1">
    <location>
        <begin position="6"/>
        <end position="23"/>
    </location>
</feature>
<accession>A0A6A5Z0V3</accession>
<evidence type="ECO:0000313" key="3">
    <source>
        <dbReference type="Proteomes" id="UP000799770"/>
    </source>
</evidence>
<protein>
    <submittedName>
        <fullName evidence="2">Uncharacterized protein</fullName>
    </submittedName>
</protein>
<keyword evidence="1" id="KW-0812">Transmembrane</keyword>
<reference evidence="2" key="1">
    <citation type="journal article" date="2020" name="Stud. Mycol.">
        <title>101 Dothideomycetes genomes: a test case for predicting lifestyles and emergence of pathogens.</title>
        <authorList>
            <person name="Haridas S."/>
            <person name="Albert R."/>
            <person name="Binder M."/>
            <person name="Bloem J."/>
            <person name="Labutti K."/>
            <person name="Salamov A."/>
            <person name="Andreopoulos B."/>
            <person name="Baker S."/>
            <person name="Barry K."/>
            <person name="Bills G."/>
            <person name="Bluhm B."/>
            <person name="Cannon C."/>
            <person name="Castanera R."/>
            <person name="Culley D."/>
            <person name="Daum C."/>
            <person name="Ezra D."/>
            <person name="Gonzalez J."/>
            <person name="Henrissat B."/>
            <person name="Kuo A."/>
            <person name="Liang C."/>
            <person name="Lipzen A."/>
            <person name="Lutzoni F."/>
            <person name="Magnuson J."/>
            <person name="Mondo S."/>
            <person name="Nolan M."/>
            <person name="Ohm R."/>
            <person name="Pangilinan J."/>
            <person name="Park H.-J."/>
            <person name="Ramirez L."/>
            <person name="Alfaro M."/>
            <person name="Sun H."/>
            <person name="Tritt A."/>
            <person name="Yoshinaga Y."/>
            <person name="Zwiers L.-H."/>
            <person name="Turgeon B."/>
            <person name="Goodwin S."/>
            <person name="Spatafora J."/>
            <person name="Crous P."/>
            <person name="Grigoriev I."/>
        </authorList>
    </citation>
    <scope>NUCLEOTIDE SEQUENCE</scope>
    <source>
        <strain evidence="2">CBS 627.86</strain>
    </source>
</reference>